<gene>
    <name evidence="2" type="ORF">PAECIP111892_04104</name>
</gene>
<protein>
    <recommendedName>
        <fullName evidence="1">Aminoglycoside phosphotransferase domain-containing protein</fullName>
    </recommendedName>
</protein>
<name>A0ABN8GQM5_9BACL</name>
<accession>A0ABN8GQM5</accession>
<evidence type="ECO:0000313" key="3">
    <source>
        <dbReference type="Proteomes" id="UP000838324"/>
    </source>
</evidence>
<dbReference type="Gene3D" id="3.90.1200.10">
    <property type="match status" value="1"/>
</dbReference>
<keyword evidence="3" id="KW-1185">Reference proteome</keyword>
<dbReference type="InterPro" id="IPR002575">
    <property type="entry name" value="Aminoglycoside_PTrfase"/>
</dbReference>
<dbReference type="Proteomes" id="UP000838324">
    <property type="component" value="Unassembled WGS sequence"/>
</dbReference>
<proteinExistence type="predicted"/>
<dbReference type="EMBL" id="CAKMMG010000007">
    <property type="protein sequence ID" value="CAH1215514.1"/>
    <property type="molecule type" value="Genomic_DNA"/>
</dbReference>
<dbReference type="InterPro" id="IPR011009">
    <property type="entry name" value="Kinase-like_dom_sf"/>
</dbReference>
<dbReference type="RefSeq" id="WP_236335936.1">
    <property type="nucleotide sequence ID" value="NZ_CAKMMG010000007.1"/>
</dbReference>
<comment type="caution">
    <text evidence="2">The sequence shown here is derived from an EMBL/GenBank/DDBJ whole genome shotgun (WGS) entry which is preliminary data.</text>
</comment>
<sequence length="325" mass="37127">MDMSNGRRFDLIKDTVYCFVCPEAEVLSVESVPMHAGTRAVELIRNKVRLQRRAGIKTGPDAAEEVSLVTKQATFVERSALSRLFSQAANVPFSLSGQPLHEGRSLLCIEDVDYRTDYGTLDIAALQDKELRALAYIHYANLGCTCDLPWLPKVDEDYIAKSINEWWRPSWERAKENPVFAETFGTEIISRIEDIAGRIVEDMAPVIHDESTYTMIHNDLNPGNVLVKGNDEVYFIDWEEARYGSLFMDIPMRCGTLQQAEDYRRYLGFFGCDIPDQHFAKLFPIASRYLGLRFMGWNLGVWQQNEQAKSGLIKYMDMVTHPLFS</sequence>
<evidence type="ECO:0000259" key="1">
    <source>
        <dbReference type="Pfam" id="PF01636"/>
    </source>
</evidence>
<organism evidence="2 3">
    <name type="scientific">Paenibacillus auburnensis</name>
    <dbReference type="NCBI Taxonomy" id="2905649"/>
    <lineage>
        <taxon>Bacteria</taxon>
        <taxon>Bacillati</taxon>
        <taxon>Bacillota</taxon>
        <taxon>Bacilli</taxon>
        <taxon>Bacillales</taxon>
        <taxon>Paenibacillaceae</taxon>
        <taxon>Paenibacillus</taxon>
    </lineage>
</organism>
<feature type="domain" description="Aminoglycoside phosphotransferase" evidence="1">
    <location>
        <begin position="166"/>
        <end position="252"/>
    </location>
</feature>
<reference evidence="2" key="1">
    <citation type="submission" date="2022-01" db="EMBL/GenBank/DDBJ databases">
        <authorList>
            <person name="Criscuolo A."/>
        </authorList>
    </citation>
    <scope>NUCLEOTIDE SEQUENCE</scope>
    <source>
        <strain evidence="2">CIP111892</strain>
    </source>
</reference>
<dbReference type="Pfam" id="PF01636">
    <property type="entry name" value="APH"/>
    <property type="match status" value="1"/>
</dbReference>
<dbReference type="SUPFAM" id="SSF56112">
    <property type="entry name" value="Protein kinase-like (PK-like)"/>
    <property type="match status" value="1"/>
</dbReference>
<evidence type="ECO:0000313" key="2">
    <source>
        <dbReference type="EMBL" id="CAH1215514.1"/>
    </source>
</evidence>